<name>A0A1M5ZEL5_9CLOT</name>
<keyword evidence="1" id="KW-0678">Repressor</keyword>
<dbReference type="PANTHER" id="PTHR30146">
    <property type="entry name" value="LACI-RELATED TRANSCRIPTIONAL REPRESSOR"/>
    <property type="match status" value="1"/>
</dbReference>
<evidence type="ECO:0000313" key="6">
    <source>
        <dbReference type="EMBL" id="SHI22666.1"/>
    </source>
</evidence>
<dbReference type="PRINTS" id="PR00036">
    <property type="entry name" value="HTHLACI"/>
</dbReference>
<dbReference type="Pfam" id="PF00356">
    <property type="entry name" value="LacI"/>
    <property type="match status" value="1"/>
</dbReference>
<dbReference type="SMART" id="SM00354">
    <property type="entry name" value="HTH_LACI"/>
    <property type="match status" value="1"/>
</dbReference>
<dbReference type="GO" id="GO:0000976">
    <property type="term" value="F:transcription cis-regulatory region binding"/>
    <property type="evidence" value="ECO:0007669"/>
    <property type="project" value="TreeGrafter"/>
</dbReference>
<dbReference type="SUPFAM" id="SSF47413">
    <property type="entry name" value="lambda repressor-like DNA-binding domains"/>
    <property type="match status" value="1"/>
</dbReference>
<feature type="domain" description="HTH lacI-type" evidence="5">
    <location>
        <begin position="3"/>
        <end position="57"/>
    </location>
</feature>
<sequence length="341" mass="37934">MAATISDIAKAAGVSLATVSRVLNNSGYVKEETKEKILKAIKDYNYTPSAIARSLSKKQTNTIGVIVPDITNPFYGEMIRGITKVAEEHGLNILLWDSHESVEREIKSIQALREHRIRGILITPTSSEDDRNAECIKNLENLGIPVVLIDGHLKYSNFSGIFVDNIQGSYDAVNALIREHHKKIAIITGRMNSKTAQERLEGYERALLENNISINKNYILYGDYSLESGYNLTKDILSMKDKPTAIFTSSNQMTVGALKALSEHNLKTPEDISLIAFDKVDIFNILGLNISYVDGPSTELGEIGMSLLLEFLNSEYNNKEEKKITLTPTLILKGSEKLIKK</sequence>
<dbReference type="RefSeq" id="WP_073020466.1">
    <property type="nucleotide sequence ID" value="NZ_FQXU01000008.1"/>
</dbReference>
<keyword evidence="2" id="KW-0805">Transcription regulation</keyword>
<dbReference type="GO" id="GO:0003700">
    <property type="term" value="F:DNA-binding transcription factor activity"/>
    <property type="evidence" value="ECO:0007669"/>
    <property type="project" value="TreeGrafter"/>
</dbReference>
<dbReference type="PANTHER" id="PTHR30146:SF148">
    <property type="entry name" value="HTH-TYPE TRANSCRIPTIONAL REPRESSOR PURR-RELATED"/>
    <property type="match status" value="1"/>
</dbReference>
<dbReference type="Pfam" id="PF00532">
    <property type="entry name" value="Peripla_BP_1"/>
    <property type="match status" value="1"/>
</dbReference>
<evidence type="ECO:0000259" key="5">
    <source>
        <dbReference type="PROSITE" id="PS50932"/>
    </source>
</evidence>
<dbReference type="SUPFAM" id="SSF53822">
    <property type="entry name" value="Periplasmic binding protein-like I"/>
    <property type="match status" value="1"/>
</dbReference>
<dbReference type="InterPro" id="IPR028082">
    <property type="entry name" value="Peripla_BP_I"/>
</dbReference>
<dbReference type="Gene3D" id="3.40.50.2300">
    <property type="match status" value="2"/>
</dbReference>
<evidence type="ECO:0000256" key="1">
    <source>
        <dbReference type="ARBA" id="ARBA00022491"/>
    </source>
</evidence>
<keyword evidence="3" id="KW-0238">DNA-binding</keyword>
<dbReference type="Proteomes" id="UP000184241">
    <property type="component" value="Unassembled WGS sequence"/>
</dbReference>
<gene>
    <name evidence="6" type="ORF">SAMN02745941_02889</name>
</gene>
<proteinExistence type="predicted"/>
<dbReference type="InterPro" id="IPR000843">
    <property type="entry name" value="HTH_LacI"/>
</dbReference>
<evidence type="ECO:0000256" key="2">
    <source>
        <dbReference type="ARBA" id="ARBA00023015"/>
    </source>
</evidence>
<protein>
    <submittedName>
        <fullName evidence="6">Transcriptional regulator, LacI family</fullName>
    </submittedName>
</protein>
<keyword evidence="4" id="KW-0804">Transcription</keyword>
<accession>A0A1M5ZEL5</accession>
<evidence type="ECO:0000256" key="3">
    <source>
        <dbReference type="ARBA" id="ARBA00023125"/>
    </source>
</evidence>
<dbReference type="InterPro" id="IPR001761">
    <property type="entry name" value="Peripla_BP/Lac1_sug-bd_dom"/>
</dbReference>
<dbReference type="AlphaFoldDB" id="A0A1M5ZEL5"/>
<dbReference type="CDD" id="cd06267">
    <property type="entry name" value="PBP1_LacI_sugar_binding-like"/>
    <property type="match status" value="1"/>
</dbReference>
<dbReference type="PROSITE" id="PS50932">
    <property type="entry name" value="HTH_LACI_2"/>
    <property type="match status" value="1"/>
</dbReference>
<dbReference type="Gene3D" id="1.10.260.40">
    <property type="entry name" value="lambda repressor-like DNA-binding domains"/>
    <property type="match status" value="1"/>
</dbReference>
<reference evidence="6 7" key="1">
    <citation type="submission" date="2016-11" db="EMBL/GenBank/DDBJ databases">
        <authorList>
            <person name="Jaros S."/>
            <person name="Januszkiewicz K."/>
            <person name="Wedrychowicz H."/>
        </authorList>
    </citation>
    <scope>NUCLEOTIDE SEQUENCE [LARGE SCALE GENOMIC DNA]</scope>
    <source>
        <strain evidence="6 7">DSM 6191</strain>
    </source>
</reference>
<dbReference type="CDD" id="cd01392">
    <property type="entry name" value="HTH_LacI"/>
    <property type="match status" value="1"/>
</dbReference>
<dbReference type="InterPro" id="IPR010982">
    <property type="entry name" value="Lambda_DNA-bd_dom_sf"/>
</dbReference>
<evidence type="ECO:0000256" key="4">
    <source>
        <dbReference type="ARBA" id="ARBA00023163"/>
    </source>
</evidence>
<dbReference type="PROSITE" id="PS00356">
    <property type="entry name" value="HTH_LACI_1"/>
    <property type="match status" value="1"/>
</dbReference>
<evidence type="ECO:0000313" key="7">
    <source>
        <dbReference type="Proteomes" id="UP000184241"/>
    </source>
</evidence>
<organism evidence="6 7">
    <name type="scientific">Clostridium intestinale DSM 6191</name>
    <dbReference type="NCBI Taxonomy" id="1121320"/>
    <lineage>
        <taxon>Bacteria</taxon>
        <taxon>Bacillati</taxon>
        <taxon>Bacillota</taxon>
        <taxon>Clostridia</taxon>
        <taxon>Eubacteriales</taxon>
        <taxon>Clostridiaceae</taxon>
        <taxon>Clostridium</taxon>
    </lineage>
</organism>
<dbReference type="EMBL" id="FQXU01000008">
    <property type="protein sequence ID" value="SHI22666.1"/>
    <property type="molecule type" value="Genomic_DNA"/>
</dbReference>